<organism evidence="1 2">
    <name type="scientific">Gossypium arboreum</name>
    <name type="common">Tree cotton</name>
    <name type="synonym">Gossypium nanking</name>
    <dbReference type="NCBI Taxonomy" id="29729"/>
    <lineage>
        <taxon>Eukaryota</taxon>
        <taxon>Viridiplantae</taxon>
        <taxon>Streptophyta</taxon>
        <taxon>Embryophyta</taxon>
        <taxon>Tracheophyta</taxon>
        <taxon>Spermatophyta</taxon>
        <taxon>Magnoliopsida</taxon>
        <taxon>eudicotyledons</taxon>
        <taxon>Gunneridae</taxon>
        <taxon>Pentapetalae</taxon>
        <taxon>rosids</taxon>
        <taxon>malvids</taxon>
        <taxon>Malvales</taxon>
        <taxon>Malvaceae</taxon>
        <taxon>Malvoideae</taxon>
        <taxon>Gossypium</taxon>
    </lineage>
</organism>
<evidence type="ECO:0000313" key="1">
    <source>
        <dbReference type="EMBL" id="KAK5776956.1"/>
    </source>
</evidence>
<protein>
    <submittedName>
        <fullName evidence="1">Uncharacterized protein</fullName>
    </submittedName>
</protein>
<proteinExistence type="predicted"/>
<evidence type="ECO:0000313" key="2">
    <source>
        <dbReference type="Proteomes" id="UP001358586"/>
    </source>
</evidence>
<dbReference type="PANTHER" id="PTHR32108">
    <property type="entry name" value="DNA-DIRECTED RNA POLYMERASE SUBUNIT ALPHA"/>
    <property type="match status" value="1"/>
</dbReference>
<accession>A0ABR0MSJ8</accession>
<dbReference type="Proteomes" id="UP001358586">
    <property type="component" value="Chromosome 12"/>
</dbReference>
<dbReference type="EMBL" id="JARKNE010000012">
    <property type="protein sequence ID" value="KAK5776956.1"/>
    <property type="molecule type" value="Genomic_DNA"/>
</dbReference>
<name>A0ABR0MSJ8_GOSAR</name>
<dbReference type="PANTHER" id="PTHR32108:SF9">
    <property type="entry name" value="REVERSE TRANSCRIPTASE RNASE H-LIKE DOMAIN-CONTAINING PROTEIN"/>
    <property type="match status" value="1"/>
</dbReference>
<gene>
    <name evidence="1" type="ORF">PVK06_044921</name>
</gene>
<keyword evidence="2" id="KW-1185">Reference proteome</keyword>
<comment type="caution">
    <text evidence="1">The sequence shown here is derived from an EMBL/GenBank/DDBJ whole genome shotgun (WGS) entry which is preliminary data.</text>
</comment>
<sequence length="218" mass="24690">MIIEVPSPFPYKDDKVVPWKYDINIVTLEDEKLKAITGDVGEVGHFTQSGKCFLKEVEPVKKNSNWKQKGKAVMHEAEVEQEIPPVQETKKPLDEEEAQEFLKFIKHSEYNVVEQLNKQPARISVLSLLLNSEPHQNTLLKVLNQAYVANNISVEKLDRWVNNLNADNFISFSDDEIPPNGRGSVKALHVTTRCKGYIIPNVLINNGLALNVMPFVIS</sequence>
<reference evidence="1 2" key="1">
    <citation type="submission" date="2023-03" db="EMBL/GenBank/DDBJ databases">
        <title>WGS of Gossypium arboreum.</title>
        <authorList>
            <person name="Yu D."/>
        </authorList>
    </citation>
    <scope>NUCLEOTIDE SEQUENCE [LARGE SCALE GENOMIC DNA]</scope>
    <source>
        <tissue evidence="1">Leaf</tissue>
    </source>
</reference>